<keyword evidence="2" id="KW-1185">Reference proteome</keyword>
<dbReference type="SUPFAM" id="SSF53098">
    <property type="entry name" value="Ribonuclease H-like"/>
    <property type="match status" value="1"/>
</dbReference>
<dbReference type="InterPro" id="IPR012337">
    <property type="entry name" value="RNaseH-like_sf"/>
</dbReference>
<comment type="caution">
    <text evidence="1">The sequence shown here is derived from an EMBL/GenBank/DDBJ whole genome shotgun (WGS) entry which is preliminary data.</text>
</comment>
<dbReference type="Proteomes" id="UP001281410">
    <property type="component" value="Unassembled WGS sequence"/>
</dbReference>
<accession>A0AAE0E5H9</accession>
<reference evidence="1" key="1">
    <citation type="journal article" date="2023" name="Plant J.">
        <title>Genome sequences and population genomics provide insights into the demographic history, inbreeding, and mutation load of two 'living fossil' tree species of Dipteronia.</title>
        <authorList>
            <person name="Feng Y."/>
            <person name="Comes H.P."/>
            <person name="Chen J."/>
            <person name="Zhu S."/>
            <person name="Lu R."/>
            <person name="Zhang X."/>
            <person name="Li P."/>
            <person name="Qiu J."/>
            <person name="Olsen K.M."/>
            <person name="Qiu Y."/>
        </authorList>
    </citation>
    <scope>NUCLEOTIDE SEQUENCE</scope>
    <source>
        <strain evidence="1">NBL</strain>
    </source>
</reference>
<dbReference type="EMBL" id="JANJYJ010000005">
    <property type="protein sequence ID" value="KAK3211594.1"/>
    <property type="molecule type" value="Genomic_DNA"/>
</dbReference>
<dbReference type="AlphaFoldDB" id="A0AAE0E5H9"/>
<evidence type="ECO:0000313" key="2">
    <source>
        <dbReference type="Proteomes" id="UP001281410"/>
    </source>
</evidence>
<organism evidence="1 2">
    <name type="scientific">Dipteronia sinensis</name>
    <dbReference type="NCBI Taxonomy" id="43782"/>
    <lineage>
        <taxon>Eukaryota</taxon>
        <taxon>Viridiplantae</taxon>
        <taxon>Streptophyta</taxon>
        <taxon>Embryophyta</taxon>
        <taxon>Tracheophyta</taxon>
        <taxon>Spermatophyta</taxon>
        <taxon>Magnoliopsida</taxon>
        <taxon>eudicotyledons</taxon>
        <taxon>Gunneridae</taxon>
        <taxon>Pentapetalae</taxon>
        <taxon>rosids</taxon>
        <taxon>malvids</taxon>
        <taxon>Sapindales</taxon>
        <taxon>Sapindaceae</taxon>
        <taxon>Hippocastanoideae</taxon>
        <taxon>Acereae</taxon>
        <taxon>Dipteronia</taxon>
    </lineage>
</organism>
<dbReference type="PANTHER" id="PTHR32166">
    <property type="entry name" value="OSJNBA0013A04.12 PROTEIN"/>
    <property type="match status" value="1"/>
</dbReference>
<gene>
    <name evidence="1" type="ORF">Dsin_016300</name>
</gene>
<sequence>MDKFASKIDLESSMSANKSFRQHNINDDLFKQRTYFVHQYVARWLYEADISFNAIQNNSFRAMMKAVGRFGPGYKEPSQYQLSEPLLKEEVSSTKDNLRAMFASMEWDRCKLSKTVKGNATYSIMLNITFWNGLTTCLKVFALLERVLRLVDGDPMPSMGFLYGELKKAKKEIKLALKSNENSYRPIIDIIDSKAKDRLDTSLHLMA</sequence>
<evidence type="ECO:0000313" key="1">
    <source>
        <dbReference type="EMBL" id="KAK3211594.1"/>
    </source>
</evidence>
<proteinExistence type="predicted"/>
<protein>
    <submittedName>
        <fullName evidence="1">Uncharacterized protein</fullName>
    </submittedName>
</protein>
<name>A0AAE0E5H9_9ROSI</name>
<dbReference type="PANTHER" id="PTHR32166:SF123">
    <property type="entry name" value="BED-TYPE DOMAIN-CONTAINING PROTEIN"/>
    <property type="match status" value="1"/>
</dbReference>